<dbReference type="AlphaFoldDB" id="A0ABC8SHZ4"/>
<keyword evidence="3" id="KW-1185">Reference proteome</keyword>
<proteinExistence type="predicted"/>
<name>A0ABC8SHZ4_9AQUA</name>
<feature type="non-terminal residue" evidence="2">
    <location>
        <position position="1"/>
    </location>
</feature>
<feature type="region of interest" description="Disordered" evidence="1">
    <location>
        <begin position="1"/>
        <end position="22"/>
    </location>
</feature>
<protein>
    <submittedName>
        <fullName evidence="2">Uncharacterized protein</fullName>
    </submittedName>
</protein>
<evidence type="ECO:0000256" key="1">
    <source>
        <dbReference type="SAM" id="MobiDB-lite"/>
    </source>
</evidence>
<dbReference type="EMBL" id="CAUOFW020002870">
    <property type="protein sequence ID" value="CAK9156505.1"/>
    <property type="molecule type" value="Genomic_DNA"/>
</dbReference>
<comment type="caution">
    <text evidence="2">The sequence shown here is derived from an EMBL/GenBank/DDBJ whole genome shotgun (WGS) entry which is preliminary data.</text>
</comment>
<feature type="region of interest" description="Disordered" evidence="1">
    <location>
        <begin position="82"/>
        <end position="101"/>
    </location>
</feature>
<evidence type="ECO:0000313" key="2">
    <source>
        <dbReference type="EMBL" id="CAK9156505.1"/>
    </source>
</evidence>
<dbReference type="Proteomes" id="UP001642360">
    <property type="component" value="Unassembled WGS sequence"/>
</dbReference>
<evidence type="ECO:0000313" key="3">
    <source>
        <dbReference type="Proteomes" id="UP001642360"/>
    </source>
</evidence>
<gene>
    <name evidence="2" type="ORF">ILEXP_LOCUS25052</name>
</gene>
<feature type="compositionally biased region" description="Acidic residues" evidence="1">
    <location>
        <begin position="1"/>
        <end position="19"/>
    </location>
</feature>
<organism evidence="2 3">
    <name type="scientific">Ilex paraguariensis</name>
    <name type="common">yerba mate</name>
    <dbReference type="NCBI Taxonomy" id="185542"/>
    <lineage>
        <taxon>Eukaryota</taxon>
        <taxon>Viridiplantae</taxon>
        <taxon>Streptophyta</taxon>
        <taxon>Embryophyta</taxon>
        <taxon>Tracheophyta</taxon>
        <taxon>Spermatophyta</taxon>
        <taxon>Magnoliopsida</taxon>
        <taxon>eudicotyledons</taxon>
        <taxon>Gunneridae</taxon>
        <taxon>Pentapetalae</taxon>
        <taxon>asterids</taxon>
        <taxon>campanulids</taxon>
        <taxon>Aquifoliales</taxon>
        <taxon>Aquifoliaceae</taxon>
        <taxon>Ilex</taxon>
    </lineage>
</organism>
<accession>A0ABC8SHZ4</accession>
<reference evidence="2 3" key="1">
    <citation type="submission" date="2024-02" db="EMBL/GenBank/DDBJ databases">
        <authorList>
            <person name="Vignale AGUSTIN F."/>
            <person name="Sosa J E."/>
            <person name="Modenutti C."/>
        </authorList>
    </citation>
    <scope>NUCLEOTIDE SEQUENCE [LARGE SCALE GENOMIC DNA]</scope>
</reference>
<sequence>WFNNNCDEEMESGTTMDEDKDTRKECYEATGGDKDHSLSKTMDGFELPGDIRLNGEDNLFDENVYTRGYEYSTVGDYCSDESLQTDDMVSEDNQHEKESDC</sequence>
<feature type="compositionally biased region" description="Basic and acidic residues" evidence="1">
    <location>
        <begin position="92"/>
        <end position="101"/>
    </location>
</feature>